<dbReference type="GO" id="GO:0005829">
    <property type="term" value="C:cytosol"/>
    <property type="evidence" value="ECO:0007669"/>
    <property type="project" value="TreeGrafter"/>
</dbReference>
<feature type="compositionally biased region" description="Basic and acidic residues" evidence="4">
    <location>
        <begin position="167"/>
        <end position="187"/>
    </location>
</feature>
<keyword evidence="2 3" id="KW-0694">RNA-binding</keyword>
<feature type="compositionally biased region" description="Gly residues" evidence="4">
    <location>
        <begin position="455"/>
        <end position="465"/>
    </location>
</feature>
<dbReference type="PROSITE" id="PS50102">
    <property type="entry name" value="RRM"/>
    <property type="match status" value="1"/>
</dbReference>
<dbReference type="AlphaFoldDB" id="A0A443SMV6"/>
<dbReference type="VEuPathDB" id="VectorBase:LDEU003204"/>
<dbReference type="PANTHER" id="PTHR10693:SF20">
    <property type="entry name" value="AT27578P"/>
    <property type="match status" value="1"/>
</dbReference>
<dbReference type="InterPro" id="IPR000504">
    <property type="entry name" value="RRM_dom"/>
</dbReference>
<reference evidence="7 8" key="1">
    <citation type="journal article" date="2018" name="Gigascience">
        <title>Genomes of trombidid mites reveal novel predicted allergens and laterally-transferred genes associated with secondary metabolism.</title>
        <authorList>
            <person name="Dong X."/>
            <person name="Chaisiri K."/>
            <person name="Xia D."/>
            <person name="Armstrong S.D."/>
            <person name="Fang Y."/>
            <person name="Donnelly M.J."/>
            <person name="Kadowaki T."/>
            <person name="McGarry J.W."/>
            <person name="Darby A.C."/>
            <person name="Makepeace B.L."/>
        </authorList>
    </citation>
    <scope>NUCLEOTIDE SEQUENCE [LARGE SCALE GENOMIC DNA]</scope>
    <source>
        <strain evidence="7">UoL-UT</strain>
    </source>
</reference>
<feature type="compositionally biased region" description="Low complexity" evidence="4">
    <location>
        <begin position="287"/>
        <end position="299"/>
    </location>
</feature>
<dbReference type="Gene3D" id="3.30.70.330">
    <property type="match status" value="1"/>
</dbReference>
<evidence type="ECO:0000313" key="7">
    <source>
        <dbReference type="EMBL" id="RWS28835.1"/>
    </source>
</evidence>
<feature type="domain" description="RRM" evidence="5">
    <location>
        <begin position="361"/>
        <end position="439"/>
    </location>
</feature>
<dbReference type="Proteomes" id="UP000288716">
    <property type="component" value="Unassembled WGS sequence"/>
</dbReference>
<evidence type="ECO:0000259" key="5">
    <source>
        <dbReference type="PROSITE" id="PS50102"/>
    </source>
</evidence>
<evidence type="ECO:0000256" key="4">
    <source>
        <dbReference type="SAM" id="MobiDB-lite"/>
    </source>
</evidence>
<feature type="compositionally biased region" description="Low complexity" evidence="4">
    <location>
        <begin position="466"/>
        <end position="488"/>
    </location>
</feature>
<dbReference type="OrthoDB" id="339151at2759"/>
<dbReference type="CDD" id="cd00780">
    <property type="entry name" value="NTF2"/>
    <property type="match status" value="1"/>
</dbReference>
<accession>A0A443SMV6</accession>
<feature type="region of interest" description="Disordered" evidence="4">
    <location>
        <begin position="210"/>
        <end position="229"/>
    </location>
</feature>
<dbReference type="GO" id="GO:0010494">
    <property type="term" value="C:cytoplasmic stress granule"/>
    <property type="evidence" value="ECO:0007669"/>
    <property type="project" value="UniProtKB-SubCell"/>
</dbReference>
<dbReference type="GO" id="GO:0003729">
    <property type="term" value="F:mRNA binding"/>
    <property type="evidence" value="ECO:0007669"/>
    <property type="project" value="TreeGrafter"/>
</dbReference>
<evidence type="ECO:0008006" key="9">
    <source>
        <dbReference type="Google" id="ProtNLM"/>
    </source>
</evidence>
<dbReference type="InterPro" id="IPR012677">
    <property type="entry name" value="Nucleotide-bd_a/b_plait_sf"/>
</dbReference>
<evidence type="ECO:0000259" key="6">
    <source>
        <dbReference type="PROSITE" id="PS50177"/>
    </source>
</evidence>
<evidence type="ECO:0000256" key="1">
    <source>
        <dbReference type="ARBA" id="ARBA00004210"/>
    </source>
</evidence>
<proteinExistence type="predicted"/>
<sequence length="527" mass="57193">MCEQSNVIQELSDDSSLVHGGSNRQGESTVYGQAEINSKIMSLNFKDCHTKIRQVDSMETVGKGVVIQVIGELSNNGEPMRRFFQTFVLAPRSPSNYYVRNDIFRYQDEVFVDDEEYDGDKTDELDKLDNEQKGHEKTEAVVTQIPLKENVYEAVSVNVNGSVSHNEASDVEKANESDVEVGSKSDHSPYAVSNEWENTNARTDEISNEVASVSDGNSTPPPQNQNEPLSYASMVNKNFYNATPFPNATNNFVSKPNDGGLLSAPFAKSSVESTIVPVSLPAVTPQTTTSVTSTTSGVGKPPVSGHVREQKSGRAARGHPGGKQRNDSREVTPAYGDNDSSAGETNDFSNTARRQQFSDEQQVFVGNLQQDITEEQLKQFFGKFGTILDVRINRANQKSGRTPNYGFVTFDDPSVVKEILSKKPIYFNDHRFNVEEKRSQAVRGGERPGREGSRSGSGGGGGGHGSSAVRAVNNNVGNTGNRVPLGNGQRRDRGDRGNQSFSGNDSGRRNGGGGGGPRGGGSNYNRR</sequence>
<feature type="region of interest" description="Disordered" evidence="4">
    <location>
        <begin position="437"/>
        <end position="527"/>
    </location>
</feature>
<name>A0A443SMV6_9ACAR</name>
<dbReference type="SUPFAM" id="SSF54427">
    <property type="entry name" value="NTF2-like"/>
    <property type="match status" value="1"/>
</dbReference>
<comment type="caution">
    <text evidence="7">The sequence shown here is derived from an EMBL/GenBank/DDBJ whole genome shotgun (WGS) entry which is preliminary data.</text>
</comment>
<dbReference type="STRING" id="299467.A0A443SMV6"/>
<feature type="compositionally biased region" description="Polar residues" evidence="4">
    <location>
        <begin position="338"/>
        <end position="350"/>
    </location>
</feature>
<keyword evidence="8" id="KW-1185">Reference proteome</keyword>
<feature type="compositionally biased region" description="Gly residues" evidence="4">
    <location>
        <begin position="509"/>
        <end position="527"/>
    </location>
</feature>
<evidence type="ECO:0000256" key="3">
    <source>
        <dbReference type="PROSITE-ProRule" id="PRU00176"/>
    </source>
</evidence>
<dbReference type="Pfam" id="PF00076">
    <property type="entry name" value="RRM_1"/>
    <property type="match status" value="1"/>
</dbReference>
<feature type="region of interest" description="Disordered" evidence="4">
    <location>
        <begin position="285"/>
        <end position="350"/>
    </location>
</feature>
<feature type="region of interest" description="Disordered" evidence="4">
    <location>
        <begin position="165"/>
        <end position="200"/>
    </location>
</feature>
<feature type="compositionally biased region" description="Basic and acidic residues" evidence="4">
    <location>
        <begin position="437"/>
        <end position="453"/>
    </location>
</feature>
<evidence type="ECO:0000313" key="8">
    <source>
        <dbReference type="Proteomes" id="UP000288716"/>
    </source>
</evidence>
<dbReference type="InterPro" id="IPR002075">
    <property type="entry name" value="NTF2_dom"/>
</dbReference>
<protein>
    <recommendedName>
        <fullName evidence="9">Ras GTPase-activating protein-binding protein 2-like protein</fullName>
    </recommendedName>
</protein>
<dbReference type="InterPro" id="IPR018222">
    <property type="entry name" value="Nuclear_transport_factor_2_euk"/>
</dbReference>
<dbReference type="SUPFAM" id="SSF54928">
    <property type="entry name" value="RNA-binding domain, RBD"/>
    <property type="match status" value="1"/>
</dbReference>
<evidence type="ECO:0000256" key="2">
    <source>
        <dbReference type="ARBA" id="ARBA00022884"/>
    </source>
</evidence>
<dbReference type="Pfam" id="PF02136">
    <property type="entry name" value="NTF2"/>
    <property type="match status" value="1"/>
</dbReference>
<dbReference type="PROSITE" id="PS50177">
    <property type="entry name" value="NTF2_DOMAIN"/>
    <property type="match status" value="1"/>
</dbReference>
<dbReference type="InterPro" id="IPR032710">
    <property type="entry name" value="NTF2-like_dom_sf"/>
</dbReference>
<organism evidence="7 8">
    <name type="scientific">Leptotrombidium deliense</name>
    <dbReference type="NCBI Taxonomy" id="299467"/>
    <lineage>
        <taxon>Eukaryota</taxon>
        <taxon>Metazoa</taxon>
        <taxon>Ecdysozoa</taxon>
        <taxon>Arthropoda</taxon>
        <taxon>Chelicerata</taxon>
        <taxon>Arachnida</taxon>
        <taxon>Acari</taxon>
        <taxon>Acariformes</taxon>
        <taxon>Trombidiformes</taxon>
        <taxon>Prostigmata</taxon>
        <taxon>Anystina</taxon>
        <taxon>Parasitengona</taxon>
        <taxon>Trombiculoidea</taxon>
        <taxon>Trombiculidae</taxon>
        <taxon>Leptotrombidium</taxon>
    </lineage>
</organism>
<feature type="domain" description="NTF2" evidence="6">
    <location>
        <begin position="1"/>
        <end position="106"/>
    </location>
</feature>
<feature type="region of interest" description="Disordered" evidence="4">
    <location>
        <begin position="1"/>
        <end position="28"/>
    </location>
</feature>
<dbReference type="EMBL" id="NCKV01001190">
    <property type="protein sequence ID" value="RWS28835.1"/>
    <property type="molecule type" value="Genomic_DNA"/>
</dbReference>
<comment type="subcellular location">
    <subcellularLocation>
        <location evidence="1">Cytoplasm</location>
        <location evidence="1">Stress granule</location>
    </subcellularLocation>
</comment>
<dbReference type="InterPro" id="IPR039539">
    <property type="entry name" value="Ras_GTPase_bind_prot"/>
</dbReference>
<dbReference type="GO" id="GO:1990904">
    <property type="term" value="C:ribonucleoprotein complex"/>
    <property type="evidence" value="ECO:0007669"/>
    <property type="project" value="TreeGrafter"/>
</dbReference>
<dbReference type="InterPro" id="IPR035979">
    <property type="entry name" value="RBD_domain_sf"/>
</dbReference>
<gene>
    <name evidence="7" type="ORF">B4U80_03718</name>
</gene>
<dbReference type="SMART" id="SM00360">
    <property type="entry name" value="RRM"/>
    <property type="match status" value="1"/>
</dbReference>
<dbReference type="PANTHER" id="PTHR10693">
    <property type="entry name" value="RAS GTPASE-ACTIVATING PROTEIN-BINDING PROTEIN"/>
    <property type="match status" value="1"/>
</dbReference>
<dbReference type="Gene3D" id="3.10.450.50">
    <property type="match status" value="1"/>
</dbReference>